<dbReference type="EMBL" id="BDGG01000002">
    <property type="protein sequence ID" value="GAU91608.1"/>
    <property type="molecule type" value="Genomic_DNA"/>
</dbReference>
<dbReference type="AlphaFoldDB" id="A0A1D1UZK8"/>
<evidence type="ECO:0000313" key="2">
    <source>
        <dbReference type="Proteomes" id="UP000186922"/>
    </source>
</evidence>
<keyword evidence="2" id="KW-1185">Reference proteome</keyword>
<evidence type="ECO:0000313" key="1">
    <source>
        <dbReference type="EMBL" id="GAU91608.1"/>
    </source>
</evidence>
<name>A0A1D1UZK8_RAMVA</name>
<comment type="caution">
    <text evidence="1">The sequence shown here is derived from an EMBL/GenBank/DDBJ whole genome shotgun (WGS) entry which is preliminary data.</text>
</comment>
<reference evidence="1 2" key="1">
    <citation type="journal article" date="2016" name="Nat. Commun.">
        <title>Extremotolerant tardigrade genome and improved radiotolerance of human cultured cells by tardigrade-unique protein.</title>
        <authorList>
            <person name="Hashimoto T."/>
            <person name="Horikawa D.D."/>
            <person name="Saito Y."/>
            <person name="Kuwahara H."/>
            <person name="Kozuka-Hata H."/>
            <person name="Shin-I T."/>
            <person name="Minakuchi Y."/>
            <person name="Ohishi K."/>
            <person name="Motoyama A."/>
            <person name="Aizu T."/>
            <person name="Enomoto A."/>
            <person name="Kondo K."/>
            <person name="Tanaka S."/>
            <person name="Hara Y."/>
            <person name="Koshikawa S."/>
            <person name="Sagara H."/>
            <person name="Miura T."/>
            <person name="Yokobori S."/>
            <person name="Miyagawa K."/>
            <person name="Suzuki Y."/>
            <person name="Kubo T."/>
            <person name="Oyama M."/>
            <person name="Kohara Y."/>
            <person name="Fujiyama A."/>
            <person name="Arakawa K."/>
            <person name="Katayama T."/>
            <person name="Toyoda A."/>
            <person name="Kunieda T."/>
        </authorList>
    </citation>
    <scope>NUCLEOTIDE SEQUENCE [LARGE SCALE GENOMIC DNA]</scope>
    <source>
        <strain evidence="1 2">YOKOZUNA-1</strain>
    </source>
</reference>
<dbReference type="Proteomes" id="UP000186922">
    <property type="component" value="Unassembled WGS sequence"/>
</dbReference>
<organism evidence="1 2">
    <name type="scientific">Ramazzottius varieornatus</name>
    <name type="common">Water bear</name>
    <name type="synonym">Tardigrade</name>
    <dbReference type="NCBI Taxonomy" id="947166"/>
    <lineage>
        <taxon>Eukaryota</taxon>
        <taxon>Metazoa</taxon>
        <taxon>Ecdysozoa</taxon>
        <taxon>Tardigrada</taxon>
        <taxon>Eutardigrada</taxon>
        <taxon>Parachela</taxon>
        <taxon>Hypsibioidea</taxon>
        <taxon>Ramazzottiidae</taxon>
        <taxon>Ramazzottius</taxon>
    </lineage>
</organism>
<proteinExistence type="predicted"/>
<protein>
    <submittedName>
        <fullName evidence="1">Uncharacterized protein</fullName>
    </submittedName>
</protein>
<gene>
    <name evidence="1" type="primary">RvY_03833-1</name>
    <name evidence="1" type="synonym">RvY_03833.1</name>
    <name evidence="1" type="ORF">RvY_03833</name>
</gene>
<accession>A0A1D1UZK8</accession>
<sequence>MGRYPLSSAADSLLLVSKVRELTEEVSAKENDEVDEEALDKLGETDEDLEMVELLSSALSDCNFVEGST</sequence>